<dbReference type="GO" id="GO:0004521">
    <property type="term" value="F:RNA endonuclease activity"/>
    <property type="evidence" value="ECO:0007669"/>
    <property type="project" value="InterPro"/>
</dbReference>
<evidence type="ECO:0000256" key="1">
    <source>
        <dbReference type="ARBA" id="ARBA00004141"/>
    </source>
</evidence>
<dbReference type="GO" id="GO:0016020">
    <property type="term" value="C:membrane"/>
    <property type="evidence" value="ECO:0007669"/>
    <property type="project" value="UniProtKB-SubCell"/>
</dbReference>
<protein>
    <submittedName>
        <fullName evidence="8">Uncharacterized protein</fullName>
    </submittedName>
</protein>
<keyword evidence="3 7" id="KW-0812">Transmembrane</keyword>
<feature type="transmembrane region" description="Helical" evidence="7">
    <location>
        <begin position="12"/>
        <end position="33"/>
    </location>
</feature>
<reference evidence="8" key="2">
    <citation type="submission" date="2025-09" db="UniProtKB">
        <authorList>
            <consortium name="Ensembl"/>
        </authorList>
    </citation>
    <scope>IDENTIFICATION</scope>
</reference>
<dbReference type="Proteomes" id="UP000694388">
    <property type="component" value="Unplaced"/>
</dbReference>
<dbReference type="AlphaFoldDB" id="A0A8C4X0U2"/>
<accession>A0A8C4X0U2</accession>
<organism evidence="8 9">
    <name type="scientific">Eptatretus burgeri</name>
    <name type="common">Inshore hagfish</name>
    <dbReference type="NCBI Taxonomy" id="7764"/>
    <lineage>
        <taxon>Eukaryota</taxon>
        <taxon>Metazoa</taxon>
        <taxon>Chordata</taxon>
        <taxon>Craniata</taxon>
        <taxon>Vertebrata</taxon>
        <taxon>Cyclostomata</taxon>
        <taxon>Myxini</taxon>
        <taxon>Myxiniformes</taxon>
        <taxon>Myxinidae</taxon>
        <taxon>Eptatretinae</taxon>
        <taxon>Eptatretus</taxon>
    </lineage>
</organism>
<evidence type="ECO:0000256" key="7">
    <source>
        <dbReference type="SAM" id="Phobius"/>
    </source>
</evidence>
<sequence>MASLLWCGPKLAACGLVLSIWGVIMLVLLGIFFNVHSAILLEDVPLQEKDIENDDLQAVHKSYEQMNVVPGQPVYERLGSSLMCFKPRPTQQAGSIHGWRKVRVGAMAPRGAIRRRSQSSGTPLHPCCVSSFDRWDVRDGWTRQLRRAQSEWQPDEGPETNAGEAEKSENERKSGSTSPPARCRHEAAKACGIGDSAQVTQDRNSGAGCRPASPPSSSKQTCRTLL</sequence>
<reference evidence="8" key="1">
    <citation type="submission" date="2025-08" db="UniProtKB">
        <authorList>
            <consortium name="Ensembl"/>
        </authorList>
    </citation>
    <scope>IDENTIFICATION</scope>
</reference>
<evidence type="ECO:0000313" key="8">
    <source>
        <dbReference type="Ensembl" id="ENSEBUP00000024414.1"/>
    </source>
</evidence>
<evidence type="ECO:0000256" key="5">
    <source>
        <dbReference type="ARBA" id="ARBA00023136"/>
    </source>
</evidence>
<dbReference type="InterPro" id="IPR026770">
    <property type="entry name" value="RNase_K"/>
</dbReference>
<keyword evidence="5 7" id="KW-0472">Membrane</keyword>
<feature type="region of interest" description="Disordered" evidence="6">
    <location>
        <begin position="146"/>
        <end position="226"/>
    </location>
</feature>
<evidence type="ECO:0000256" key="2">
    <source>
        <dbReference type="ARBA" id="ARBA00008458"/>
    </source>
</evidence>
<evidence type="ECO:0000256" key="3">
    <source>
        <dbReference type="ARBA" id="ARBA00022692"/>
    </source>
</evidence>
<comment type="subcellular location">
    <subcellularLocation>
        <location evidence="1">Membrane</location>
        <topology evidence="1">Multi-pass membrane protein</topology>
    </subcellularLocation>
</comment>
<dbReference type="GeneTree" id="ENSGT00940000170763"/>
<dbReference type="Ensembl" id="ENSEBUT00000024990.1">
    <property type="protein sequence ID" value="ENSEBUP00000024414.1"/>
    <property type="gene ID" value="ENSEBUG00000015056.1"/>
</dbReference>
<proteinExistence type="inferred from homology"/>
<evidence type="ECO:0000256" key="6">
    <source>
        <dbReference type="SAM" id="MobiDB-lite"/>
    </source>
</evidence>
<keyword evidence="4 7" id="KW-1133">Transmembrane helix</keyword>
<evidence type="ECO:0000256" key="4">
    <source>
        <dbReference type="ARBA" id="ARBA00022989"/>
    </source>
</evidence>
<name>A0A8C4X0U2_EPTBU</name>
<comment type="similarity">
    <text evidence="2">Belongs to the RNase K family.</text>
</comment>
<feature type="compositionally biased region" description="Basic and acidic residues" evidence="6">
    <location>
        <begin position="164"/>
        <end position="174"/>
    </location>
</feature>
<dbReference type="PANTHER" id="PTHR31733">
    <property type="entry name" value="RIBONUCLEASE KAPPA"/>
    <property type="match status" value="1"/>
</dbReference>
<keyword evidence="9" id="KW-1185">Reference proteome</keyword>
<evidence type="ECO:0000313" key="9">
    <source>
        <dbReference type="Proteomes" id="UP000694388"/>
    </source>
</evidence>
<feature type="compositionally biased region" description="Polar residues" evidence="6">
    <location>
        <begin position="215"/>
        <end position="226"/>
    </location>
</feature>